<dbReference type="GO" id="GO:0016787">
    <property type="term" value="F:hydrolase activity"/>
    <property type="evidence" value="ECO:0007669"/>
    <property type="project" value="UniProtKB-KW"/>
</dbReference>
<dbReference type="PANTHER" id="PTHR30619:SF1">
    <property type="entry name" value="RECOMBINATION PROTEIN 2"/>
    <property type="match status" value="1"/>
</dbReference>
<dbReference type="AlphaFoldDB" id="A0A329TJR3"/>
<proteinExistence type="predicted"/>
<keyword evidence="2" id="KW-0732">Signal</keyword>
<dbReference type="InterPro" id="IPR035451">
    <property type="entry name" value="Ada-like_dom_sf"/>
</dbReference>
<keyword evidence="4" id="KW-0378">Hydrolase</keyword>
<gene>
    <name evidence="4" type="ORF">C4N25_09185</name>
</gene>
<feature type="signal peptide" evidence="2">
    <location>
        <begin position="1"/>
        <end position="36"/>
    </location>
</feature>
<dbReference type="Pfam" id="PF00753">
    <property type="entry name" value="Lactamase_B"/>
    <property type="match status" value="1"/>
</dbReference>
<feature type="domain" description="Metallo-beta-lactamase" evidence="3">
    <location>
        <begin position="77"/>
        <end position="269"/>
    </location>
</feature>
<dbReference type="Pfam" id="PF02805">
    <property type="entry name" value="Ada_Zn_binding"/>
    <property type="match status" value="1"/>
</dbReference>
<keyword evidence="1" id="KW-0010">Activator</keyword>
<dbReference type="SMART" id="SM00849">
    <property type="entry name" value="Lactamase_B"/>
    <property type="match status" value="1"/>
</dbReference>
<reference evidence="4 5" key="1">
    <citation type="submission" date="2018-02" db="EMBL/GenBank/DDBJ databases">
        <title>Complete genome sequencing of Faecalibacterium prausnitzii strains isolated from the human gut.</title>
        <authorList>
            <person name="Fitzgerald B.C."/>
            <person name="Shkoporov A.N."/>
            <person name="Ross P.R."/>
            <person name="Hill C."/>
        </authorList>
    </citation>
    <scope>NUCLEOTIDE SEQUENCE [LARGE SCALE GENOMIC DNA]</scope>
    <source>
        <strain evidence="4 5">APC942/8-14-2</strain>
    </source>
</reference>
<evidence type="ECO:0000256" key="2">
    <source>
        <dbReference type="SAM" id="SignalP"/>
    </source>
</evidence>
<name>A0A329TJR3_9FIRM</name>
<dbReference type="PANTHER" id="PTHR30619">
    <property type="entry name" value="DNA INTERNALIZATION/COMPETENCE PROTEIN COMEC/REC2"/>
    <property type="match status" value="1"/>
</dbReference>
<dbReference type="EMBL" id="PRKZ01000006">
    <property type="protein sequence ID" value="RAW49138.1"/>
    <property type="molecule type" value="Genomic_DNA"/>
</dbReference>
<dbReference type="Proteomes" id="UP000251634">
    <property type="component" value="Unassembled WGS sequence"/>
</dbReference>
<sequence>MENFQKEKVTPAQKPGLFRRLAALAVAAALALGLAACDVSGVAPGGSADVIPNPAASASTVDSVNAPFEMHFIDVGQALSVLIECDGQFMLYDGGNVDDGSLVVSYLQNQGVEGLEYVFCSHAHEDHVGGLAAALAYFPANHVYAPVTEASTKCFQDFVKYTQQQGLQVEVPAVGTTWQLGGATITQLGPVAQYSDTNDTSLVLRIDYGATSFLLTGDMEADAERDLVNSGANLKVDVLQVGHHGSSTSTSYVFLNAVLPKMGIISCGVNNKYGHPHEETLSILRDAGVDVYRTDLLGTITIGSDGQNYTVGTEHYATDAELNPTAPAASSTAQQAYIGNVNSKKFHLPTCPNLPAEKNQILFSSYDEAVAAGYTPCSTCIQ</sequence>
<dbReference type="InterPro" id="IPR035681">
    <property type="entry name" value="ComA-like_MBL"/>
</dbReference>
<comment type="caution">
    <text evidence="4">The sequence shown here is derived from an EMBL/GenBank/DDBJ whole genome shotgun (WGS) entry which is preliminary data.</text>
</comment>
<dbReference type="InterPro" id="IPR001279">
    <property type="entry name" value="Metallo-B-lactamas"/>
</dbReference>
<dbReference type="Gene3D" id="3.60.15.10">
    <property type="entry name" value="Ribonuclease Z/Hydroxyacylglutathione hydrolase-like"/>
    <property type="match status" value="1"/>
</dbReference>
<evidence type="ECO:0000313" key="5">
    <source>
        <dbReference type="Proteomes" id="UP000251634"/>
    </source>
</evidence>
<dbReference type="GO" id="GO:0008168">
    <property type="term" value="F:methyltransferase activity"/>
    <property type="evidence" value="ECO:0007669"/>
    <property type="project" value="InterPro"/>
</dbReference>
<evidence type="ECO:0000313" key="4">
    <source>
        <dbReference type="EMBL" id="RAW49138.1"/>
    </source>
</evidence>
<dbReference type="Gene3D" id="3.40.10.10">
    <property type="entry name" value="DNA Methylphosphotriester Repair Domain"/>
    <property type="match status" value="1"/>
</dbReference>
<dbReference type="RefSeq" id="WP_112115815.1">
    <property type="nucleotide sequence ID" value="NZ_PRKZ01000006.1"/>
</dbReference>
<organism evidence="4 5">
    <name type="scientific">Faecalibacterium prausnitzii</name>
    <dbReference type="NCBI Taxonomy" id="853"/>
    <lineage>
        <taxon>Bacteria</taxon>
        <taxon>Bacillati</taxon>
        <taxon>Bacillota</taxon>
        <taxon>Clostridia</taxon>
        <taxon>Eubacteriales</taxon>
        <taxon>Oscillospiraceae</taxon>
        <taxon>Faecalibacterium</taxon>
    </lineage>
</organism>
<accession>A0A329TJR3</accession>
<evidence type="ECO:0000256" key="1">
    <source>
        <dbReference type="ARBA" id="ARBA00023159"/>
    </source>
</evidence>
<dbReference type="InterPro" id="IPR036866">
    <property type="entry name" value="RibonucZ/Hydroxyglut_hydro"/>
</dbReference>
<dbReference type="CDD" id="cd07731">
    <property type="entry name" value="ComA-like_MBL-fold"/>
    <property type="match status" value="1"/>
</dbReference>
<dbReference type="GO" id="GO:0008270">
    <property type="term" value="F:zinc ion binding"/>
    <property type="evidence" value="ECO:0007669"/>
    <property type="project" value="InterPro"/>
</dbReference>
<protein>
    <submittedName>
        <fullName evidence="4">MBL fold hydrolase</fullName>
    </submittedName>
</protein>
<dbReference type="SUPFAM" id="SSF57884">
    <property type="entry name" value="Ada DNA repair protein, N-terminal domain (N-Ada 10)"/>
    <property type="match status" value="1"/>
</dbReference>
<dbReference type="GO" id="GO:0006355">
    <property type="term" value="P:regulation of DNA-templated transcription"/>
    <property type="evidence" value="ECO:0007669"/>
    <property type="project" value="InterPro"/>
</dbReference>
<dbReference type="InterPro" id="IPR004026">
    <property type="entry name" value="Ada_DNA_repair_Zn-bd"/>
</dbReference>
<dbReference type="InterPro" id="IPR052159">
    <property type="entry name" value="Competence_DNA_uptake"/>
</dbReference>
<evidence type="ECO:0000259" key="3">
    <source>
        <dbReference type="SMART" id="SM00849"/>
    </source>
</evidence>
<feature type="chain" id="PRO_5038687491" evidence="2">
    <location>
        <begin position="37"/>
        <end position="382"/>
    </location>
</feature>
<dbReference type="GO" id="GO:0006281">
    <property type="term" value="P:DNA repair"/>
    <property type="evidence" value="ECO:0007669"/>
    <property type="project" value="InterPro"/>
</dbReference>
<dbReference type="GO" id="GO:0003677">
    <property type="term" value="F:DNA binding"/>
    <property type="evidence" value="ECO:0007669"/>
    <property type="project" value="InterPro"/>
</dbReference>
<dbReference type="SUPFAM" id="SSF56281">
    <property type="entry name" value="Metallo-hydrolase/oxidoreductase"/>
    <property type="match status" value="1"/>
</dbReference>